<dbReference type="AlphaFoldDB" id="A0A0D2RBT4"/>
<organism evidence="7 8">
    <name type="scientific">Gossypium raimondii</name>
    <name type="common">Peruvian cotton</name>
    <name type="synonym">Gossypium klotzschianum subsp. raimondii</name>
    <dbReference type="NCBI Taxonomy" id="29730"/>
    <lineage>
        <taxon>Eukaryota</taxon>
        <taxon>Viridiplantae</taxon>
        <taxon>Streptophyta</taxon>
        <taxon>Embryophyta</taxon>
        <taxon>Tracheophyta</taxon>
        <taxon>Spermatophyta</taxon>
        <taxon>Magnoliopsida</taxon>
        <taxon>eudicotyledons</taxon>
        <taxon>Gunneridae</taxon>
        <taxon>Pentapetalae</taxon>
        <taxon>rosids</taxon>
        <taxon>malvids</taxon>
        <taxon>Malvales</taxon>
        <taxon>Malvaceae</taxon>
        <taxon>Malvoideae</taxon>
        <taxon>Gossypium</taxon>
    </lineage>
</organism>
<dbReference type="PROSITE" id="PS50811">
    <property type="entry name" value="WRKY"/>
    <property type="match status" value="1"/>
</dbReference>
<dbReference type="InterPro" id="IPR044810">
    <property type="entry name" value="WRKY_plant"/>
</dbReference>
<dbReference type="Gene3D" id="2.20.25.80">
    <property type="entry name" value="WRKY domain"/>
    <property type="match status" value="1"/>
</dbReference>
<reference evidence="7 8" key="1">
    <citation type="journal article" date="2012" name="Nature">
        <title>Repeated polyploidization of Gossypium genomes and the evolution of spinnable cotton fibres.</title>
        <authorList>
            <person name="Paterson A.H."/>
            <person name="Wendel J.F."/>
            <person name="Gundlach H."/>
            <person name="Guo H."/>
            <person name="Jenkins J."/>
            <person name="Jin D."/>
            <person name="Llewellyn D."/>
            <person name="Showmaker K.C."/>
            <person name="Shu S."/>
            <person name="Udall J."/>
            <person name="Yoo M.J."/>
            <person name="Byers R."/>
            <person name="Chen W."/>
            <person name="Doron-Faigenboim A."/>
            <person name="Duke M.V."/>
            <person name="Gong L."/>
            <person name="Grimwood J."/>
            <person name="Grover C."/>
            <person name="Grupp K."/>
            <person name="Hu G."/>
            <person name="Lee T.H."/>
            <person name="Li J."/>
            <person name="Lin L."/>
            <person name="Liu T."/>
            <person name="Marler B.S."/>
            <person name="Page J.T."/>
            <person name="Roberts A.W."/>
            <person name="Romanel E."/>
            <person name="Sanders W.S."/>
            <person name="Szadkowski E."/>
            <person name="Tan X."/>
            <person name="Tang H."/>
            <person name="Xu C."/>
            <person name="Wang J."/>
            <person name="Wang Z."/>
            <person name="Zhang D."/>
            <person name="Zhang L."/>
            <person name="Ashrafi H."/>
            <person name="Bedon F."/>
            <person name="Bowers J.E."/>
            <person name="Brubaker C.L."/>
            <person name="Chee P.W."/>
            <person name="Das S."/>
            <person name="Gingle A.R."/>
            <person name="Haigler C.H."/>
            <person name="Harker D."/>
            <person name="Hoffmann L.V."/>
            <person name="Hovav R."/>
            <person name="Jones D.C."/>
            <person name="Lemke C."/>
            <person name="Mansoor S."/>
            <person name="ur Rahman M."/>
            <person name="Rainville L.N."/>
            <person name="Rambani A."/>
            <person name="Reddy U.K."/>
            <person name="Rong J.K."/>
            <person name="Saranga Y."/>
            <person name="Scheffler B.E."/>
            <person name="Scheffler J.A."/>
            <person name="Stelly D.M."/>
            <person name="Triplett B.A."/>
            <person name="Van Deynze A."/>
            <person name="Vaslin M.F."/>
            <person name="Waghmare V.N."/>
            <person name="Walford S.A."/>
            <person name="Wright R.J."/>
            <person name="Zaki E.A."/>
            <person name="Zhang T."/>
            <person name="Dennis E.S."/>
            <person name="Mayer K.F."/>
            <person name="Peterson D.G."/>
            <person name="Rokhsar D.S."/>
            <person name="Wang X."/>
            <person name="Schmutz J."/>
        </authorList>
    </citation>
    <scope>NUCLEOTIDE SEQUENCE [LARGE SCALE GENOMIC DNA]</scope>
</reference>
<dbReference type="GO" id="GO:0003700">
    <property type="term" value="F:DNA-binding transcription factor activity"/>
    <property type="evidence" value="ECO:0007669"/>
    <property type="project" value="InterPro"/>
</dbReference>
<dbReference type="SMART" id="SM00774">
    <property type="entry name" value="WRKY"/>
    <property type="match status" value="1"/>
</dbReference>
<dbReference type="EMBL" id="CM001749">
    <property type="protein sequence ID" value="KJB67952.1"/>
    <property type="molecule type" value="Genomic_DNA"/>
</dbReference>
<sequence length="327" mass="37140">MILSLLLLSPTYTHIHIYIYIYIYIHTLTKTGSEATNKSQRGVFSGGVIRTMDTLYPWPEPETLSSNKKRVIQQLAEGQQCATELQVIVLQNNKPSQQAEELVQKILWSFNQTISMLSEAGHHDEVISQNQATCNDDCKSQDSSESSKRSLSAFTKDKRGCYKRKRFAQTSTVVSDKIEDGHAWRKYGQKNILNSKHPRSYFRCSHKHDQGCSAIKQVQRMEDDTQTYHITYIGTHTCRGQYPSMATPRIDRLSPILKLESEEQTTTPSDVTDLDSMTMWTDVMMGGVGFEADAVSNMYSCTEITCLDLEPVELENGLQFDYPDFAS</sequence>
<evidence type="ECO:0000256" key="3">
    <source>
        <dbReference type="ARBA" id="ARBA00023125"/>
    </source>
</evidence>
<evidence type="ECO:0000256" key="1">
    <source>
        <dbReference type="ARBA" id="ARBA00004123"/>
    </source>
</evidence>
<keyword evidence="3" id="KW-0238">DNA-binding</keyword>
<protein>
    <recommendedName>
        <fullName evidence="6">WRKY domain-containing protein</fullName>
    </recommendedName>
</protein>
<comment type="subcellular location">
    <subcellularLocation>
        <location evidence="1">Nucleus</location>
    </subcellularLocation>
</comment>
<name>A0A0D2RBT4_GOSRA</name>
<dbReference type="KEGG" id="gra:105774341"/>
<evidence type="ECO:0000256" key="2">
    <source>
        <dbReference type="ARBA" id="ARBA00023015"/>
    </source>
</evidence>
<evidence type="ECO:0000259" key="6">
    <source>
        <dbReference type="PROSITE" id="PS50811"/>
    </source>
</evidence>
<dbReference type="GO" id="GO:0043565">
    <property type="term" value="F:sequence-specific DNA binding"/>
    <property type="evidence" value="ECO:0007669"/>
    <property type="project" value="InterPro"/>
</dbReference>
<keyword evidence="2" id="KW-0805">Transcription regulation</keyword>
<keyword evidence="5" id="KW-0539">Nucleus</keyword>
<accession>A0A0D2RBT4</accession>
<dbReference type="Gramene" id="KJB67952">
    <property type="protein sequence ID" value="KJB67952"/>
    <property type="gene ID" value="B456_010G219200"/>
</dbReference>
<keyword evidence="8" id="KW-1185">Reference proteome</keyword>
<evidence type="ECO:0000313" key="8">
    <source>
        <dbReference type="Proteomes" id="UP000032304"/>
    </source>
</evidence>
<dbReference type="SUPFAM" id="SSF118290">
    <property type="entry name" value="WRKY DNA-binding domain"/>
    <property type="match status" value="1"/>
</dbReference>
<dbReference type="eggNOG" id="ENOG502RYCZ">
    <property type="taxonomic scope" value="Eukaryota"/>
</dbReference>
<feature type="domain" description="WRKY" evidence="6">
    <location>
        <begin position="173"/>
        <end position="236"/>
    </location>
</feature>
<dbReference type="GO" id="GO:0005634">
    <property type="term" value="C:nucleus"/>
    <property type="evidence" value="ECO:0007669"/>
    <property type="project" value="UniProtKB-SubCell"/>
</dbReference>
<keyword evidence="4" id="KW-0804">Transcription</keyword>
<evidence type="ECO:0000256" key="5">
    <source>
        <dbReference type="ARBA" id="ARBA00023242"/>
    </source>
</evidence>
<dbReference type="PANTHER" id="PTHR31282">
    <property type="entry name" value="WRKY TRANSCRIPTION FACTOR 21-RELATED"/>
    <property type="match status" value="1"/>
</dbReference>
<gene>
    <name evidence="7" type="ORF">B456_010G219200</name>
</gene>
<dbReference type="InterPro" id="IPR003657">
    <property type="entry name" value="WRKY_dom"/>
</dbReference>
<evidence type="ECO:0000313" key="7">
    <source>
        <dbReference type="EMBL" id="KJB67952.1"/>
    </source>
</evidence>
<dbReference type="Proteomes" id="UP000032304">
    <property type="component" value="Chromosome 10"/>
</dbReference>
<dbReference type="OrthoDB" id="2021064at2759"/>
<proteinExistence type="predicted"/>
<dbReference type="InterPro" id="IPR036576">
    <property type="entry name" value="WRKY_dom_sf"/>
</dbReference>
<dbReference type="Pfam" id="PF03106">
    <property type="entry name" value="WRKY"/>
    <property type="match status" value="1"/>
</dbReference>
<evidence type="ECO:0000256" key="4">
    <source>
        <dbReference type="ARBA" id="ARBA00023163"/>
    </source>
</evidence>
<dbReference type="STRING" id="29730.A0A0D2RBT4"/>